<dbReference type="InterPro" id="IPR001254">
    <property type="entry name" value="Trypsin_dom"/>
</dbReference>
<dbReference type="PROSITE" id="PS50240">
    <property type="entry name" value="TRYPSIN_DOM"/>
    <property type="match status" value="1"/>
</dbReference>
<evidence type="ECO:0000256" key="4">
    <source>
        <dbReference type="SAM" id="Phobius"/>
    </source>
</evidence>
<feature type="transmembrane region" description="Helical" evidence="4">
    <location>
        <begin position="58"/>
        <end position="78"/>
    </location>
</feature>
<reference evidence="6" key="1">
    <citation type="journal article" date="2020" name="Ecol. Evol.">
        <title>Genome structure and content of the rice root-knot nematode (Meloidogyne graminicola).</title>
        <authorList>
            <person name="Phan N.T."/>
            <person name="Danchin E.G.J."/>
            <person name="Klopp C."/>
            <person name="Perfus-Barbeoch L."/>
            <person name="Kozlowski D.K."/>
            <person name="Koutsovoulos G.D."/>
            <person name="Lopez-Roques C."/>
            <person name="Bouchez O."/>
            <person name="Zahm M."/>
            <person name="Besnard G."/>
            <person name="Bellafiore S."/>
        </authorList>
    </citation>
    <scope>NUCLEOTIDE SEQUENCE</scope>
    <source>
        <strain evidence="6">VN-18</strain>
    </source>
</reference>
<dbReference type="PRINTS" id="PR00722">
    <property type="entry name" value="CHYMOTRYPSIN"/>
</dbReference>
<dbReference type="PROSITE" id="PS00134">
    <property type="entry name" value="TRYPSIN_HIS"/>
    <property type="match status" value="1"/>
</dbReference>
<dbReference type="Proteomes" id="UP000605970">
    <property type="component" value="Unassembled WGS sequence"/>
</dbReference>
<dbReference type="GO" id="GO:0004252">
    <property type="term" value="F:serine-type endopeptidase activity"/>
    <property type="evidence" value="ECO:0007669"/>
    <property type="project" value="InterPro"/>
</dbReference>
<dbReference type="InterPro" id="IPR009003">
    <property type="entry name" value="Peptidase_S1_PA"/>
</dbReference>
<dbReference type="InterPro" id="IPR043504">
    <property type="entry name" value="Peptidase_S1_PA_chymotrypsin"/>
</dbReference>
<gene>
    <name evidence="6" type="ORF">Mgra_00004327</name>
</gene>
<evidence type="ECO:0000256" key="2">
    <source>
        <dbReference type="ARBA" id="ARBA00024195"/>
    </source>
</evidence>
<dbReference type="OrthoDB" id="6376138at2759"/>
<name>A0A8S9ZT67_9BILA</name>
<keyword evidence="3" id="KW-0378">Hydrolase</keyword>
<evidence type="ECO:0000256" key="1">
    <source>
        <dbReference type="ARBA" id="ARBA00023157"/>
    </source>
</evidence>
<proteinExistence type="inferred from homology"/>
<dbReference type="PANTHER" id="PTHR24256">
    <property type="entry name" value="TRYPTASE-RELATED"/>
    <property type="match status" value="1"/>
</dbReference>
<evidence type="ECO:0000313" key="6">
    <source>
        <dbReference type="EMBL" id="KAF7636341.1"/>
    </source>
</evidence>
<comment type="caution">
    <text evidence="6">The sequence shown here is derived from an EMBL/GenBank/DDBJ whole genome shotgun (WGS) entry which is preliminary data.</text>
</comment>
<dbReference type="Gene3D" id="2.40.10.10">
    <property type="entry name" value="Trypsin-like serine proteases"/>
    <property type="match status" value="1"/>
</dbReference>
<dbReference type="GO" id="GO:0006508">
    <property type="term" value="P:proteolysis"/>
    <property type="evidence" value="ECO:0007669"/>
    <property type="project" value="UniProtKB-KW"/>
</dbReference>
<organism evidence="6 7">
    <name type="scientific">Meloidogyne graminicola</name>
    <dbReference type="NCBI Taxonomy" id="189291"/>
    <lineage>
        <taxon>Eukaryota</taxon>
        <taxon>Metazoa</taxon>
        <taxon>Ecdysozoa</taxon>
        <taxon>Nematoda</taxon>
        <taxon>Chromadorea</taxon>
        <taxon>Rhabditida</taxon>
        <taxon>Tylenchina</taxon>
        <taxon>Tylenchomorpha</taxon>
        <taxon>Tylenchoidea</taxon>
        <taxon>Meloidogynidae</taxon>
        <taxon>Meloidogyninae</taxon>
        <taxon>Meloidogyne</taxon>
    </lineage>
</organism>
<accession>A0A8S9ZT67</accession>
<keyword evidence="4" id="KW-0472">Membrane</keyword>
<protein>
    <submittedName>
        <fullName evidence="6">Peptidase S1 domain-containing protein</fullName>
    </submittedName>
</protein>
<keyword evidence="4" id="KW-1133">Transmembrane helix</keyword>
<dbReference type="InterPro" id="IPR033116">
    <property type="entry name" value="TRYPSIN_SER"/>
</dbReference>
<dbReference type="InterPro" id="IPR018114">
    <property type="entry name" value="TRYPSIN_HIS"/>
</dbReference>
<dbReference type="PROSITE" id="PS00135">
    <property type="entry name" value="TRYPSIN_SER"/>
    <property type="match status" value="1"/>
</dbReference>
<keyword evidence="3" id="KW-0645">Protease</keyword>
<feature type="transmembrane region" description="Helical" evidence="4">
    <location>
        <begin position="221"/>
        <end position="239"/>
    </location>
</feature>
<keyword evidence="3" id="KW-0720">Serine protease</keyword>
<evidence type="ECO:0000313" key="7">
    <source>
        <dbReference type="Proteomes" id="UP000605970"/>
    </source>
</evidence>
<keyword evidence="1" id="KW-1015">Disulfide bond</keyword>
<dbReference type="SUPFAM" id="SSF50494">
    <property type="entry name" value="Trypsin-like serine proteases"/>
    <property type="match status" value="1"/>
</dbReference>
<feature type="domain" description="Peptidase S1" evidence="5">
    <location>
        <begin position="112"/>
        <end position="418"/>
    </location>
</feature>
<comment type="similarity">
    <text evidence="2">Belongs to the peptidase S1 family. CLIP subfamily.</text>
</comment>
<keyword evidence="7" id="KW-1185">Reference proteome</keyword>
<dbReference type="InterPro" id="IPR051487">
    <property type="entry name" value="Ser/Thr_Proteases_Immune/Dev"/>
</dbReference>
<dbReference type="SMART" id="SM00020">
    <property type="entry name" value="Tryp_SPc"/>
    <property type="match status" value="1"/>
</dbReference>
<dbReference type="EMBL" id="JABEBT010000031">
    <property type="protein sequence ID" value="KAF7636341.1"/>
    <property type="molecule type" value="Genomic_DNA"/>
</dbReference>
<keyword evidence="4" id="KW-0812">Transmembrane</keyword>
<dbReference type="Pfam" id="PF00089">
    <property type="entry name" value="Trypsin"/>
    <property type="match status" value="1"/>
</dbReference>
<dbReference type="InterPro" id="IPR001314">
    <property type="entry name" value="Peptidase_S1A"/>
</dbReference>
<dbReference type="AlphaFoldDB" id="A0A8S9ZT67"/>
<feature type="transmembrane region" description="Helical" evidence="4">
    <location>
        <begin position="21"/>
        <end position="46"/>
    </location>
</feature>
<sequence length="425" mass="49363">MYYTNKKKIKLLLHFIKVKVKYLLIFFLIVFNKYFFFIAFVLFSIIKLTPVNIWFWNNFSAIFLNIAASSIGPILYFNSGEYKLAYKRIFNDIKKLFNLNKSTINIITYNNKLNGMIPIILIKFLYLNSEINTFPWMVTIQIHYNYSKTNFASQIVCTGTIISEKYILTAAHCFQGWTKNATLNNSNIYMVIGYGSNNAKQQLFIKINNKMIKIHPKNKRIYNKIFGYIIYFDIALIELQNNFKLNLFSSQNVRSIKLSNKIPLIKINAITAGWGFTKLNCELNKNNITFNNNITTNQLNFGFVEIIKNKLECINLIEKIILKQFNKIIGYLSKQSPFINNWIKNIIENNWIDKLCVILNPSSIQLGDSGGPLIVDLGDSLYQIGIVTEAICNKPIISEQKYSVFTLIDCDWIKNETKENILCQI</sequence>
<evidence type="ECO:0000256" key="3">
    <source>
        <dbReference type="RuleBase" id="RU363034"/>
    </source>
</evidence>
<evidence type="ECO:0000259" key="5">
    <source>
        <dbReference type="PROSITE" id="PS50240"/>
    </source>
</evidence>